<feature type="domain" description="HTH lysR-type" evidence="5">
    <location>
        <begin position="1"/>
        <end position="58"/>
    </location>
</feature>
<dbReference type="RefSeq" id="WP_285340086.1">
    <property type="nucleotide sequence ID" value="NZ_JASITI010000001.1"/>
</dbReference>
<evidence type="ECO:0000256" key="3">
    <source>
        <dbReference type="ARBA" id="ARBA00023125"/>
    </source>
</evidence>
<dbReference type="InterPro" id="IPR036390">
    <property type="entry name" value="WH_DNA-bd_sf"/>
</dbReference>
<dbReference type="SUPFAM" id="SSF46785">
    <property type="entry name" value="Winged helix' DNA-binding domain"/>
    <property type="match status" value="1"/>
</dbReference>
<dbReference type="InterPro" id="IPR005119">
    <property type="entry name" value="LysR_subst-bd"/>
</dbReference>
<dbReference type="SUPFAM" id="SSF53850">
    <property type="entry name" value="Periplasmic binding protein-like II"/>
    <property type="match status" value="1"/>
</dbReference>
<organism evidence="6 7">
    <name type="scientific">Streptomyces katrae</name>
    <dbReference type="NCBI Taxonomy" id="68223"/>
    <lineage>
        <taxon>Bacteria</taxon>
        <taxon>Bacillati</taxon>
        <taxon>Actinomycetota</taxon>
        <taxon>Actinomycetes</taxon>
        <taxon>Kitasatosporales</taxon>
        <taxon>Streptomycetaceae</taxon>
        <taxon>Streptomyces</taxon>
    </lineage>
</organism>
<comment type="caution">
    <text evidence="6">The sequence shown here is derived from an EMBL/GenBank/DDBJ whole genome shotgun (WGS) entry which is preliminary data.</text>
</comment>
<dbReference type="Gene3D" id="3.40.190.10">
    <property type="entry name" value="Periplasmic binding protein-like II"/>
    <property type="match status" value="2"/>
</dbReference>
<proteinExistence type="inferred from homology"/>
<dbReference type="InterPro" id="IPR036388">
    <property type="entry name" value="WH-like_DNA-bd_sf"/>
</dbReference>
<evidence type="ECO:0000313" key="7">
    <source>
        <dbReference type="Proteomes" id="UP001223390"/>
    </source>
</evidence>
<dbReference type="PANTHER" id="PTHR30346">
    <property type="entry name" value="TRANSCRIPTIONAL DUAL REGULATOR HCAR-RELATED"/>
    <property type="match status" value="1"/>
</dbReference>
<reference evidence="6 7" key="1">
    <citation type="submission" date="2023-05" db="EMBL/GenBank/DDBJ databases">
        <title>Sequencing and Assembly of Streptomyces sp. NP73.</title>
        <authorList>
            <person name="Konwar A.N."/>
            <person name="Saikia K."/>
            <person name="Thakur D."/>
        </authorList>
    </citation>
    <scope>NUCLEOTIDE SEQUENCE [LARGE SCALE GENOMIC DNA]</scope>
    <source>
        <strain evidence="6 7">NP73</strain>
    </source>
</reference>
<comment type="similarity">
    <text evidence="1">Belongs to the LysR transcriptional regulatory family.</text>
</comment>
<keyword evidence="2" id="KW-0805">Transcription regulation</keyword>
<accession>A0ABT7GKP3</accession>
<evidence type="ECO:0000259" key="5">
    <source>
        <dbReference type="PROSITE" id="PS50931"/>
    </source>
</evidence>
<dbReference type="PROSITE" id="PS50931">
    <property type="entry name" value="HTH_LYSR"/>
    <property type="match status" value="1"/>
</dbReference>
<keyword evidence="7" id="KW-1185">Reference proteome</keyword>
<name>A0ABT7GKP3_9ACTN</name>
<evidence type="ECO:0000256" key="4">
    <source>
        <dbReference type="ARBA" id="ARBA00023163"/>
    </source>
</evidence>
<evidence type="ECO:0000256" key="2">
    <source>
        <dbReference type="ARBA" id="ARBA00023015"/>
    </source>
</evidence>
<keyword evidence="4" id="KW-0804">Transcription</keyword>
<evidence type="ECO:0000256" key="1">
    <source>
        <dbReference type="ARBA" id="ARBA00009437"/>
    </source>
</evidence>
<dbReference type="EMBL" id="JASITI010000001">
    <property type="protein sequence ID" value="MDK9494163.1"/>
    <property type="molecule type" value="Genomic_DNA"/>
</dbReference>
<dbReference type="Pfam" id="PF00126">
    <property type="entry name" value="HTH_1"/>
    <property type="match status" value="1"/>
</dbReference>
<dbReference type="InterPro" id="IPR000847">
    <property type="entry name" value="LysR_HTH_N"/>
</dbReference>
<keyword evidence="3" id="KW-0238">DNA-binding</keyword>
<dbReference type="Proteomes" id="UP001223390">
    <property type="component" value="Unassembled WGS sequence"/>
</dbReference>
<sequence>MELRDIEIFLTLSEELHFGRTAERLHVSAARVSQAIKKQERSIGAELFERTSRQVRLTPVGEQLRDDLLPVFRGLKASVDRARLKAQGKTDVLRINLLVSNAQELRPFWDAFRSVNPTCGIRLRYNGFVDPFGPLRRGEADLLLAWLPVEEPDLTVGPVLFEEPRVAAVASDHRLAVRSSVSLEVFADHGVIGGESQQPDYWEDAFMPFYTPSGRTIDRHLCSPSDLDSLFMIISSGEAIHSFASQVTRYHARPDITYLPLHDAPKMRWGLVWRSDNDNPMVRSFVRIAGELGTMSL</sequence>
<gene>
    <name evidence="6" type="ORF">QEZ40_000029</name>
</gene>
<dbReference type="Pfam" id="PF03466">
    <property type="entry name" value="LysR_substrate"/>
    <property type="match status" value="1"/>
</dbReference>
<protein>
    <submittedName>
        <fullName evidence="6">LysR family transcriptional regulator</fullName>
    </submittedName>
</protein>
<evidence type="ECO:0000313" key="6">
    <source>
        <dbReference type="EMBL" id="MDK9494163.1"/>
    </source>
</evidence>
<dbReference type="Gene3D" id="1.10.10.10">
    <property type="entry name" value="Winged helix-like DNA-binding domain superfamily/Winged helix DNA-binding domain"/>
    <property type="match status" value="1"/>
</dbReference>
<dbReference type="PANTHER" id="PTHR30346:SF0">
    <property type="entry name" value="HCA OPERON TRANSCRIPTIONAL ACTIVATOR HCAR"/>
    <property type="match status" value="1"/>
</dbReference>